<dbReference type="EMBL" id="CACRXK020004611">
    <property type="protein sequence ID" value="CAB4003363.1"/>
    <property type="molecule type" value="Genomic_DNA"/>
</dbReference>
<dbReference type="Gene3D" id="3.40.50.300">
    <property type="entry name" value="P-loop containing nucleotide triphosphate hydrolases"/>
    <property type="match status" value="1"/>
</dbReference>
<dbReference type="PANTHER" id="PTHR33053:SF26">
    <property type="entry name" value="TRANSPOSASE DOMAIN-CONTAINING PROTEIN"/>
    <property type="match status" value="1"/>
</dbReference>
<dbReference type="Pfam" id="PF00270">
    <property type="entry name" value="DEAD"/>
    <property type="match status" value="1"/>
</dbReference>
<dbReference type="OrthoDB" id="10062362at2759"/>
<evidence type="ECO:0000259" key="1">
    <source>
        <dbReference type="Pfam" id="PF00270"/>
    </source>
</evidence>
<dbReference type="AlphaFoldDB" id="A0A7D9IDW6"/>
<keyword evidence="3" id="KW-1185">Reference proteome</keyword>
<protein>
    <recommendedName>
        <fullName evidence="1">DEAD/DEAH-box helicase domain-containing protein</fullName>
    </recommendedName>
</protein>
<dbReference type="InterPro" id="IPR011545">
    <property type="entry name" value="DEAD/DEAH_box_helicase_dom"/>
</dbReference>
<name>A0A7D9IDW6_PARCT</name>
<proteinExistence type="predicted"/>
<dbReference type="GO" id="GO:0003676">
    <property type="term" value="F:nucleic acid binding"/>
    <property type="evidence" value="ECO:0007669"/>
    <property type="project" value="InterPro"/>
</dbReference>
<reference evidence="2" key="1">
    <citation type="submission" date="2020-04" db="EMBL/GenBank/DDBJ databases">
        <authorList>
            <person name="Alioto T."/>
            <person name="Alioto T."/>
            <person name="Gomez Garrido J."/>
        </authorList>
    </citation>
    <scope>NUCLEOTIDE SEQUENCE</scope>
    <source>
        <strain evidence="2">A484AB</strain>
    </source>
</reference>
<dbReference type="SUPFAM" id="SSF52540">
    <property type="entry name" value="P-loop containing nucleoside triphosphate hydrolases"/>
    <property type="match status" value="1"/>
</dbReference>
<organism evidence="2 3">
    <name type="scientific">Paramuricea clavata</name>
    <name type="common">Red gorgonian</name>
    <name type="synonym">Violescent sea-whip</name>
    <dbReference type="NCBI Taxonomy" id="317549"/>
    <lineage>
        <taxon>Eukaryota</taxon>
        <taxon>Metazoa</taxon>
        <taxon>Cnidaria</taxon>
        <taxon>Anthozoa</taxon>
        <taxon>Octocorallia</taxon>
        <taxon>Malacalcyonacea</taxon>
        <taxon>Plexauridae</taxon>
        <taxon>Paramuricea</taxon>
    </lineage>
</organism>
<dbReference type="InterPro" id="IPR027417">
    <property type="entry name" value="P-loop_NTPase"/>
</dbReference>
<evidence type="ECO:0000313" key="3">
    <source>
        <dbReference type="Proteomes" id="UP001152795"/>
    </source>
</evidence>
<gene>
    <name evidence="2" type="ORF">PACLA_8A059911</name>
</gene>
<dbReference type="PANTHER" id="PTHR33053">
    <property type="entry name" value="PROTEIN, PUTATIVE-RELATED"/>
    <property type="match status" value="1"/>
</dbReference>
<sequence>MASFIEPSLLEGEHFSEAIRIVCCFFQVESLHREQIEALKAFFLGKNIFFSAGTGYGIKSLVFQAVPLLADLLDEQVVGSSIAIIICPLVSLMLDQVAYLKSLGLNAADVYNVKRGEKKRQRLRYQTNSTISDQSGISGHSDISGQSDIDSDGLDLVIDSSDSSQSEVESAPPSPLPSSDVTLKNELAAWATRNRCTRDSLNQLLQIFNLHGHSLPMDGRTLLQTARNITTQMKCGGQYIYFGIEAGIVQILSKYSSAVDRLGDIDLVVNVDGLPLFKSTNHQFWPILGRFNNLEVFVIGLFYGNTKPVPVGEYLQDFIEEVNKLNDTGITHEGRNYKFVVKCFCCDAPARCYLKCIIGHTAYFACERCTMKGSWDGRVVFDADNDAAVLRTDELFLSCSYETHQKQPSPLLLCGVSCVKQFSLDYMHMVCLGVTKRILHYLKKGPRKCKLSSQQFSQISDNLKALRGAMPSEFARQPRSLVELERWKATEFRQFLLYTGPVVLKNVVSKDIYQHFLCLSVAISILLDSDNNKRNSHLALAQDLLHYFVNNAKHVYGNTFTLYNVHSLKHLPEDVRYFKCSLNEISAFPFENFMQHLKKCVRNGQNPIVQVAKRLGENMDAGAKQHVTSNFSKIGTVSDNIKDSCFLLEGNRFAFVQEQRSNGTFVCNILDDRQLENFYSSPAESKVLNVNYVRDTHHKAKRVLLEASSFIRKAVCLPVSEGHVLFPLHHEVERC</sequence>
<dbReference type="Proteomes" id="UP001152795">
    <property type="component" value="Unassembled WGS sequence"/>
</dbReference>
<feature type="domain" description="DEAD/DEAH-box helicase" evidence="1">
    <location>
        <begin position="34"/>
        <end position="123"/>
    </location>
</feature>
<accession>A0A7D9IDW6</accession>
<comment type="caution">
    <text evidence="2">The sequence shown here is derived from an EMBL/GenBank/DDBJ whole genome shotgun (WGS) entry which is preliminary data.</text>
</comment>
<evidence type="ECO:0000313" key="2">
    <source>
        <dbReference type="EMBL" id="CAB4003363.1"/>
    </source>
</evidence>
<dbReference type="GO" id="GO:0005524">
    <property type="term" value="F:ATP binding"/>
    <property type="evidence" value="ECO:0007669"/>
    <property type="project" value="InterPro"/>
</dbReference>